<proteinExistence type="predicted"/>
<sequence>MSLAPDDASAKLKENHDEKLRGNQKAKQNYSKMFIVGRELCFLLLIVFTTYASFNSTNNGGYPAPAPFFPRGSLVSDFYHGELEVALTRASEGDISFIMYYAPWDADSQAARSHFVSVANLHYRQVYFAAINCWQPKGDCRRSLDQIQQYPKLVAYLTHETGVEFRGPRDHRYMSTFLEGLIRPLSRLHGPADLVRLRSTYNAVVVAYLNFQGMRGGAPYRAMYETALKYLERDVRQEIAFAVVTSFKTTVEMGEERTPCIRLYLWNETLDYPGHFYSDQLTEWVSARLHQVSLWLSPPGVKSLTLAPYVTQGPALLMFTPLENFVMYDLLREVGLEYYNCKNNSEISQLAQNISNSVSERISRARRASLGCQSRGEDYAPTVQIVNNVWTNGSCGKRRALPQCSGHAAGQCLGAQKNTLSSVLSPEPDPLSAATLVDWTWRQGCRLLLPPPPRPTPAPLAPALPGLACTQNRSVSLLAMDSALFAHFAHGLGVTVGAAGDEERTRVVLLNSQMETTHVLDEPVTRASLSQFLVDFVQGKLERFQRSWAPPSHSPSPTTEATTVVSVTELTSETFVPVAFNDSMNVVVLFHSPYCAFCQSVGHVYLTTARLLRSVPALVFARVDGENNDLPWQFTAPHYPSILFFPARRKAESRVFSGRGGITVEALTQFVLANLRLE</sequence>
<evidence type="ECO:0000259" key="2">
    <source>
        <dbReference type="Pfam" id="PF00085"/>
    </source>
</evidence>
<feature type="non-terminal residue" evidence="3">
    <location>
        <position position="678"/>
    </location>
</feature>
<reference evidence="3" key="1">
    <citation type="submission" date="2015-11" db="EMBL/GenBank/DDBJ databases">
        <title>De novo transcriptome assembly of four potential Pierce s Disease insect vectors from Arizona vineyards.</title>
        <authorList>
            <person name="Tassone E.E."/>
        </authorList>
    </citation>
    <scope>NUCLEOTIDE SEQUENCE</scope>
</reference>
<organism evidence="3">
    <name type="scientific">Graphocephala atropunctata</name>
    <dbReference type="NCBI Taxonomy" id="36148"/>
    <lineage>
        <taxon>Eukaryota</taxon>
        <taxon>Metazoa</taxon>
        <taxon>Ecdysozoa</taxon>
        <taxon>Arthropoda</taxon>
        <taxon>Hexapoda</taxon>
        <taxon>Insecta</taxon>
        <taxon>Pterygota</taxon>
        <taxon>Neoptera</taxon>
        <taxon>Paraneoptera</taxon>
        <taxon>Hemiptera</taxon>
        <taxon>Auchenorrhyncha</taxon>
        <taxon>Membracoidea</taxon>
        <taxon>Cicadellidae</taxon>
        <taxon>Cicadellinae</taxon>
        <taxon>Cicadellini</taxon>
        <taxon>Graphocephala</taxon>
    </lineage>
</organism>
<feature type="domain" description="Thioredoxin" evidence="2">
    <location>
        <begin position="567"/>
        <end position="653"/>
    </location>
</feature>
<dbReference type="SUPFAM" id="SSF52833">
    <property type="entry name" value="Thioredoxin-like"/>
    <property type="match status" value="2"/>
</dbReference>
<feature type="region of interest" description="Disordered" evidence="1">
    <location>
        <begin position="1"/>
        <end position="24"/>
    </location>
</feature>
<dbReference type="PANTHER" id="PTHR46497:SF1">
    <property type="entry name" value="THIOREDOXIN DOMAIN-CONTAINING PROTEIN 11"/>
    <property type="match status" value="1"/>
</dbReference>
<dbReference type="InterPro" id="IPR013766">
    <property type="entry name" value="Thioredoxin_domain"/>
</dbReference>
<dbReference type="Gene3D" id="3.40.30.10">
    <property type="entry name" value="Glutaredoxin"/>
    <property type="match status" value="2"/>
</dbReference>
<dbReference type="PANTHER" id="PTHR46497">
    <property type="entry name" value="THIOREDOXIN DOMAIN-CONTAINING PROTEIN 11"/>
    <property type="match status" value="1"/>
</dbReference>
<evidence type="ECO:0000256" key="1">
    <source>
        <dbReference type="SAM" id="MobiDB-lite"/>
    </source>
</evidence>
<protein>
    <recommendedName>
        <fullName evidence="2">Thioredoxin domain-containing protein</fullName>
    </recommendedName>
</protein>
<feature type="compositionally biased region" description="Basic and acidic residues" evidence="1">
    <location>
        <begin position="8"/>
        <end position="21"/>
    </location>
</feature>
<dbReference type="EMBL" id="GEBQ01003096">
    <property type="protein sequence ID" value="JAT36881.1"/>
    <property type="molecule type" value="Transcribed_RNA"/>
</dbReference>
<accession>A0A1B6MLV3</accession>
<name>A0A1B6MLV3_9HEMI</name>
<gene>
    <name evidence="3" type="ORF">g.21434</name>
</gene>
<evidence type="ECO:0000313" key="3">
    <source>
        <dbReference type="EMBL" id="JAT36881.1"/>
    </source>
</evidence>
<dbReference type="AlphaFoldDB" id="A0A1B6MLV3"/>
<dbReference type="InterPro" id="IPR052792">
    <property type="entry name" value="Thioredoxin_dom-contain_11"/>
</dbReference>
<dbReference type="InterPro" id="IPR036249">
    <property type="entry name" value="Thioredoxin-like_sf"/>
</dbReference>
<dbReference type="Pfam" id="PF00085">
    <property type="entry name" value="Thioredoxin"/>
    <property type="match status" value="1"/>
</dbReference>